<evidence type="ECO:0000313" key="1">
    <source>
        <dbReference type="EMBL" id="MFD2044492.1"/>
    </source>
</evidence>
<dbReference type="EMBL" id="JBHUHQ010000015">
    <property type="protein sequence ID" value="MFD2044492.1"/>
    <property type="molecule type" value="Genomic_DNA"/>
</dbReference>
<sequence>MEKMLSERLTALSNEKKRYHKKLVELNSEITLNYLAAKHFEMNISSIKPSENIIIDKKNNGVLVTSTLENDEKKYFHFKDDRMDRVMEFLDSFRDHLIALSFDGKSKGCEVEFRLTVTDHEENTKEVRLHVGKTMVFRLDSLQQIKQLKMRILIKGTGFTYIRNPIFSVKRFGEFRTINHKKYSDLNIYSVQEDDIIQRFNTDINLIRFSAHNFSETVTNIRPDIFLCSSNLMLKNDPFNNTTLFEILSVGVERKIPTVFWDIEDPSYYSSLIDQAKYFDFVFTTNRESVERYKEDGCKNVYFLPFSVHLDFPDAIESYYIKDIVFVEGDSLNKSSHLLPEVKNDELAIKQKRLTSLRNILEHHTYRNKLETILDQININYDKENYSATMVAVIRSKQDYLEIMEQYVRQTMINKKLVLLIDFFEGYLDIFNQNNTGEIKTYLLDYIHHYDSINDLIETSHYAPISTKHYYARNYLKDMFLTTLYTRDSIIVKNVGEEYTFVTNGQFDQAFISKTFSKTIDPRQFVSLFGDNESHMLGKWFPFGIQFFNTDNFNLISDFKGNHRVKLDNIEI</sequence>
<dbReference type="RefSeq" id="WP_377556276.1">
    <property type="nucleotide sequence ID" value="NZ_JBHUHQ010000015.1"/>
</dbReference>
<accession>A0ABW4VY18</accession>
<protein>
    <submittedName>
        <fullName evidence="1">DUF3880 domain-containing protein</fullName>
    </submittedName>
</protein>
<proteinExistence type="predicted"/>
<keyword evidence="2" id="KW-1185">Reference proteome</keyword>
<dbReference type="Proteomes" id="UP001597383">
    <property type="component" value="Unassembled WGS sequence"/>
</dbReference>
<reference evidence="2" key="1">
    <citation type="journal article" date="2019" name="Int. J. Syst. Evol. Microbiol.">
        <title>The Global Catalogue of Microorganisms (GCM) 10K type strain sequencing project: providing services to taxonomists for standard genome sequencing and annotation.</title>
        <authorList>
            <consortium name="The Broad Institute Genomics Platform"/>
            <consortium name="The Broad Institute Genome Sequencing Center for Infectious Disease"/>
            <person name="Wu L."/>
            <person name="Ma J."/>
        </authorList>
    </citation>
    <scope>NUCLEOTIDE SEQUENCE [LARGE SCALE GENOMIC DNA]</scope>
    <source>
        <strain evidence="2">R28</strain>
    </source>
</reference>
<name>A0ABW4VY18_9BACI</name>
<evidence type="ECO:0000313" key="2">
    <source>
        <dbReference type="Proteomes" id="UP001597383"/>
    </source>
</evidence>
<gene>
    <name evidence="1" type="ORF">ACFSJF_09455</name>
</gene>
<organism evidence="1 2">
    <name type="scientific">Ornithinibacillus salinisoli</name>
    <dbReference type="NCBI Taxonomy" id="1848459"/>
    <lineage>
        <taxon>Bacteria</taxon>
        <taxon>Bacillati</taxon>
        <taxon>Bacillota</taxon>
        <taxon>Bacilli</taxon>
        <taxon>Bacillales</taxon>
        <taxon>Bacillaceae</taxon>
        <taxon>Ornithinibacillus</taxon>
    </lineage>
</organism>
<comment type="caution">
    <text evidence="1">The sequence shown here is derived from an EMBL/GenBank/DDBJ whole genome shotgun (WGS) entry which is preliminary data.</text>
</comment>